<comment type="similarity">
    <text evidence="9">Belongs to the MntA antitoxin family.</text>
</comment>
<evidence type="ECO:0000259" key="10">
    <source>
        <dbReference type="Pfam" id="PF01909"/>
    </source>
</evidence>
<dbReference type="CDD" id="cd05403">
    <property type="entry name" value="NT_KNTase_like"/>
    <property type="match status" value="1"/>
</dbReference>
<evidence type="ECO:0000313" key="12">
    <source>
        <dbReference type="Proteomes" id="UP000019754"/>
    </source>
</evidence>
<protein>
    <submittedName>
        <fullName evidence="11">Nucleotidyltransferase</fullName>
    </submittedName>
</protein>
<evidence type="ECO:0000256" key="8">
    <source>
        <dbReference type="ARBA" id="ARBA00022842"/>
    </source>
</evidence>
<keyword evidence="6" id="KW-0547">Nucleotide-binding</keyword>
<keyword evidence="5" id="KW-0479">Metal-binding</keyword>
<evidence type="ECO:0000313" key="11">
    <source>
        <dbReference type="EMBL" id="EYT49305.1"/>
    </source>
</evidence>
<comment type="cofactor">
    <cofactor evidence="1">
        <name>Mg(2+)</name>
        <dbReference type="ChEBI" id="CHEBI:18420"/>
    </cofactor>
</comment>
<proteinExistence type="inferred from homology"/>
<dbReference type="OrthoDB" id="9803128at2"/>
<dbReference type="PANTHER" id="PTHR33571:SF12">
    <property type="entry name" value="BSL3053 PROTEIN"/>
    <property type="match status" value="1"/>
</dbReference>
<dbReference type="Gene3D" id="3.30.460.10">
    <property type="entry name" value="Beta Polymerase, domain 2"/>
    <property type="match status" value="1"/>
</dbReference>
<dbReference type="InterPro" id="IPR002934">
    <property type="entry name" value="Polymerase_NTP_transf_dom"/>
</dbReference>
<keyword evidence="2" id="KW-1277">Toxin-antitoxin system</keyword>
<dbReference type="HOGENOM" id="CLU_130257_10_2_11"/>
<organism evidence="11 12">
    <name type="scientific">Brachybacterium muris UCD-AY4</name>
    <dbReference type="NCBI Taxonomy" id="1249481"/>
    <lineage>
        <taxon>Bacteria</taxon>
        <taxon>Bacillati</taxon>
        <taxon>Actinomycetota</taxon>
        <taxon>Actinomycetes</taxon>
        <taxon>Micrococcales</taxon>
        <taxon>Dermabacteraceae</taxon>
        <taxon>Brachybacterium</taxon>
    </lineage>
</organism>
<dbReference type="InterPro" id="IPR043519">
    <property type="entry name" value="NT_sf"/>
</dbReference>
<evidence type="ECO:0000256" key="9">
    <source>
        <dbReference type="ARBA" id="ARBA00038276"/>
    </source>
</evidence>
<dbReference type="PANTHER" id="PTHR33571">
    <property type="entry name" value="SSL8005 PROTEIN"/>
    <property type="match status" value="1"/>
</dbReference>
<dbReference type="GO" id="GO:0005524">
    <property type="term" value="F:ATP binding"/>
    <property type="evidence" value="ECO:0007669"/>
    <property type="project" value="UniProtKB-KW"/>
</dbReference>
<keyword evidence="7" id="KW-0067">ATP-binding</keyword>
<dbReference type="STRING" id="1249481.D641_0107645"/>
<dbReference type="SUPFAM" id="SSF81301">
    <property type="entry name" value="Nucleotidyltransferase"/>
    <property type="match status" value="1"/>
</dbReference>
<evidence type="ECO:0000256" key="6">
    <source>
        <dbReference type="ARBA" id="ARBA00022741"/>
    </source>
</evidence>
<feature type="domain" description="Polymerase nucleotidyl transferase" evidence="10">
    <location>
        <begin position="33"/>
        <end position="102"/>
    </location>
</feature>
<keyword evidence="3 11" id="KW-0808">Transferase</keyword>
<dbReference type="AlphaFoldDB" id="A0A022KTM7"/>
<accession>A0A022KTM7</accession>
<keyword evidence="12" id="KW-1185">Reference proteome</keyword>
<keyword evidence="8" id="KW-0460">Magnesium</keyword>
<evidence type="ECO:0000256" key="2">
    <source>
        <dbReference type="ARBA" id="ARBA00022649"/>
    </source>
</evidence>
<dbReference type="GO" id="GO:0016779">
    <property type="term" value="F:nucleotidyltransferase activity"/>
    <property type="evidence" value="ECO:0007669"/>
    <property type="project" value="UniProtKB-KW"/>
</dbReference>
<reference evidence="11 12" key="1">
    <citation type="journal article" date="2013" name="Genome Announc.">
        <title>Draft genome sequence of an Actinobacterium, Brachybacterium muris strain UCD-AY4.</title>
        <authorList>
            <person name="Lo J.R."/>
            <person name="Lang J.M."/>
            <person name="Darling A.E."/>
            <person name="Eisen J.A."/>
            <person name="Coil D.A."/>
        </authorList>
    </citation>
    <scope>NUCLEOTIDE SEQUENCE [LARGE SCALE GENOMIC DNA]</scope>
    <source>
        <strain evidence="11 12">UCD-AY4</strain>
    </source>
</reference>
<dbReference type="InterPro" id="IPR052038">
    <property type="entry name" value="Type-VII_TA_antitoxin"/>
</dbReference>
<dbReference type="GO" id="GO:0046872">
    <property type="term" value="F:metal ion binding"/>
    <property type="evidence" value="ECO:0007669"/>
    <property type="project" value="UniProtKB-KW"/>
</dbReference>
<gene>
    <name evidence="11" type="ORF">D641_0107645</name>
</gene>
<keyword evidence="4" id="KW-0548">Nucleotidyltransferase</keyword>
<sequence length="106" mass="11261">MKSVTAESSTLRAALVAQRDLLEDVMSRYRASNPRIFGSVARGDASTHSDIDLLVDLHPDGGNALLRLSGIAEELSNALGTRVDVVSVPMLRTKVSQTALDDAVAL</sequence>
<name>A0A022KTM7_9MICO</name>
<evidence type="ECO:0000256" key="1">
    <source>
        <dbReference type="ARBA" id="ARBA00001946"/>
    </source>
</evidence>
<dbReference type="EMBL" id="AORC01000009">
    <property type="protein sequence ID" value="EYT49305.1"/>
    <property type="molecule type" value="Genomic_DNA"/>
</dbReference>
<dbReference type="RefSeq" id="WP_017823063.1">
    <property type="nucleotide sequence ID" value="NZ_AORC01000009.1"/>
</dbReference>
<evidence type="ECO:0000256" key="3">
    <source>
        <dbReference type="ARBA" id="ARBA00022679"/>
    </source>
</evidence>
<evidence type="ECO:0000256" key="7">
    <source>
        <dbReference type="ARBA" id="ARBA00022840"/>
    </source>
</evidence>
<dbReference type="Proteomes" id="UP000019754">
    <property type="component" value="Unassembled WGS sequence"/>
</dbReference>
<evidence type="ECO:0000256" key="5">
    <source>
        <dbReference type="ARBA" id="ARBA00022723"/>
    </source>
</evidence>
<dbReference type="Pfam" id="PF01909">
    <property type="entry name" value="NTP_transf_2"/>
    <property type="match status" value="1"/>
</dbReference>
<evidence type="ECO:0000256" key="4">
    <source>
        <dbReference type="ARBA" id="ARBA00022695"/>
    </source>
</evidence>
<comment type="caution">
    <text evidence="11">The sequence shown here is derived from an EMBL/GenBank/DDBJ whole genome shotgun (WGS) entry which is preliminary data.</text>
</comment>